<dbReference type="InterPro" id="IPR016032">
    <property type="entry name" value="Sig_transdc_resp-reg_C-effctor"/>
</dbReference>
<dbReference type="Proteomes" id="UP000594688">
    <property type="component" value="Chromosome"/>
</dbReference>
<evidence type="ECO:0000313" key="2">
    <source>
        <dbReference type="EMBL" id="QPJ60734.1"/>
    </source>
</evidence>
<proteinExistence type="predicted"/>
<dbReference type="InterPro" id="IPR036388">
    <property type="entry name" value="WH-like_DNA-bd_sf"/>
</dbReference>
<evidence type="ECO:0000313" key="3">
    <source>
        <dbReference type="Proteomes" id="UP000594688"/>
    </source>
</evidence>
<dbReference type="GO" id="GO:0006355">
    <property type="term" value="P:regulation of DNA-templated transcription"/>
    <property type="evidence" value="ECO:0007669"/>
    <property type="project" value="InterPro"/>
</dbReference>
<dbReference type="EMBL" id="CP048685">
    <property type="protein sequence ID" value="QPJ60734.1"/>
    <property type="molecule type" value="Genomic_DNA"/>
</dbReference>
<feature type="transmembrane region" description="Helical" evidence="1">
    <location>
        <begin position="7"/>
        <end position="27"/>
    </location>
</feature>
<accession>A0A7T0BTJ0</accession>
<feature type="transmembrane region" description="Helical" evidence="1">
    <location>
        <begin position="39"/>
        <end position="57"/>
    </location>
</feature>
<dbReference type="GO" id="GO:0003677">
    <property type="term" value="F:DNA binding"/>
    <property type="evidence" value="ECO:0007669"/>
    <property type="project" value="InterPro"/>
</dbReference>
<keyword evidence="1" id="KW-1133">Transmembrane helix</keyword>
<protein>
    <recommendedName>
        <fullName evidence="4">HTH luxR-type domain-containing protein</fullName>
    </recommendedName>
</protein>
<dbReference type="SUPFAM" id="SSF46894">
    <property type="entry name" value="C-terminal effector domain of the bipartite response regulators"/>
    <property type="match status" value="1"/>
</dbReference>
<evidence type="ECO:0000256" key="1">
    <source>
        <dbReference type="SAM" id="Phobius"/>
    </source>
</evidence>
<dbReference type="KEGG" id="nli:G3M70_02050"/>
<gene>
    <name evidence="2" type="ORF">G3M70_02050</name>
</gene>
<sequence>MDDPKKAYKVLLIFSSAFSILVGVDLITDFSSGGSGSHLIVEGLLLTISAGFFIYGARQLQQANTRIRSLQQDMDRLTAEQEVGFFLIKGFSLKEISDLRNTKIKTTQQQAQCIYQKSGLANRSELSALFLEDLLPPQPLPSST</sequence>
<evidence type="ECO:0008006" key="4">
    <source>
        <dbReference type="Google" id="ProtNLM"/>
    </source>
</evidence>
<keyword evidence="1" id="KW-0472">Membrane</keyword>
<dbReference type="Gene3D" id="1.10.10.10">
    <property type="entry name" value="Winged helix-like DNA-binding domain superfamily/Winged helix DNA-binding domain"/>
    <property type="match status" value="1"/>
</dbReference>
<dbReference type="AlphaFoldDB" id="A0A7T0BTJ0"/>
<reference evidence="2 3" key="1">
    <citation type="submission" date="2020-02" db="EMBL/GenBank/DDBJ databases">
        <title>Genomic and physiological characterization of two novel Nitrospinaceae genera.</title>
        <authorList>
            <person name="Mueller A.J."/>
            <person name="Jung M.-Y."/>
            <person name="Strachan C.R."/>
            <person name="Herbold C.W."/>
            <person name="Kirkegaard R.H."/>
            <person name="Daims H."/>
        </authorList>
    </citation>
    <scope>NUCLEOTIDE SEQUENCE [LARGE SCALE GENOMIC DNA]</scope>
    <source>
        <strain evidence="2">EB</strain>
    </source>
</reference>
<organism evidence="2 3">
    <name type="scientific">Candidatus Nitronauta litoralis</name>
    <dbReference type="NCBI Taxonomy" id="2705533"/>
    <lineage>
        <taxon>Bacteria</taxon>
        <taxon>Pseudomonadati</taxon>
        <taxon>Nitrospinota/Tectimicrobiota group</taxon>
        <taxon>Nitrospinota</taxon>
        <taxon>Nitrospinia</taxon>
        <taxon>Nitrospinales</taxon>
        <taxon>Nitrospinaceae</taxon>
        <taxon>Candidatus Nitronauta</taxon>
    </lineage>
</organism>
<name>A0A7T0BTJ0_9BACT</name>
<keyword evidence="1" id="KW-0812">Transmembrane</keyword>